<keyword evidence="4" id="KW-1185">Reference proteome</keyword>
<keyword evidence="1" id="KW-0175">Coiled coil</keyword>
<organism evidence="3 4">
    <name type="scientific">Bizionia saleffrena</name>
    <dbReference type="NCBI Taxonomy" id="291189"/>
    <lineage>
        <taxon>Bacteria</taxon>
        <taxon>Pseudomonadati</taxon>
        <taxon>Bacteroidota</taxon>
        <taxon>Flavobacteriia</taxon>
        <taxon>Flavobacteriales</taxon>
        <taxon>Flavobacteriaceae</taxon>
        <taxon>Bizionia</taxon>
    </lineage>
</organism>
<name>A0A8H2LDD1_9FLAO</name>
<dbReference type="AlphaFoldDB" id="A0A8H2LDD1"/>
<proteinExistence type="predicted"/>
<comment type="caution">
    <text evidence="3">The sequence shown here is derived from an EMBL/GenBank/DDBJ whole genome shotgun (WGS) entry which is preliminary data.</text>
</comment>
<evidence type="ECO:0000313" key="4">
    <source>
        <dbReference type="Proteomes" id="UP000323324"/>
    </source>
</evidence>
<keyword evidence="2" id="KW-0472">Membrane</keyword>
<evidence type="ECO:0000313" key="3">
    <source>
        <dbReference type="EMBL" id="TYB71802.1"/>
    </source>
</evidence>
<dbReference type="RefSeq" id="WP_148370638.1">
    <property type="nucleotide sequence ID" value="NZ_VSKM01000014.1"/>
</dbReference>
<reference evidence="3 4" key="1">
    <citation type="submission" date="2019-08" db="EMBL/GenBank/DDBJ databases">
        <title>Genomes of Antarctic Bizionia species.</title>
        <authorList>
            <person name="Bowman J.P."/>
        </authorList>
    </citation>
    <scope>NUCLEOTIDE SEQUENCE [LARGE SCALE GENOMIC DNA]</scope>
    <source>
        <strain evidence="3 4">HFD</strain>
    </source>
</reference>
<gene>
    <name evidence="3" type="ORF">ES676_12380</name>
</gene>
<accession>A0A8H2LDD1</accession>
<protein>
    <recommendedName>
        <fullName evidence="5">Chromosome partitioning protein ParA</fullName>
    </recommendedName>
</protein>
<feature type="transmembrane region" description="Helical" evidence="2">
    <location>
        <begin position="12"/>
        <end position="32"/>
    </location>
</feature>
<keyword evidence="2" id="KW-1133">Transmembrane helix</keyword>
<evidence type="ECO:0000256" key="1">
    <source>
        <dbReference type="SAM" id="Coils"/>
    </source>
</evidence>
<dbReference type="EMBL" id="VSKM01000014">
    <property type="protein sequence ID" value="TYB71802.1"/>
    <property type="molecule type" value="Genomic_DNA"/>
</dbReference>
<evidence type="ECO:0008006" key="5">
    <source>
        <dbReference type="Google" id="ProtNLM"/>
    </source>
</evidence>
<keyword evidence="2" id="KW-0812">Transmembrane</keyword>
<dbReference type="Proteomes" id="UP000323324">
    <property type="component" value="Unassembled WGS sequence"/>
</dbReference>
<sequence length="308" mass="35277">MIVNPQFFNYRIIISSLVIAVVILSGFAYVNYGNQKQVQTFIEQENTLIENELSEMLSRYDVLEIENGTIKSQLKESRRKLQSILDSVKSLEPNAALISRYKAQLIKLKLENASILTLVKNLEKENDSLLVTNKKVETSLAQTKTRLKRSAITAITLKKQNNTLEKKNGTLEYQLVEAKRIRIVNMNAEGVKRIARNRIVNTRRASKIKNIHVSFTMQANKFAAKGDKNIYIQVLDPQNNIVSNKAEVNFNEKSLIYSRKEVVDYRNNDLEVSTFIDINKDKDLVKGTYFISVFYDVELIGSTSMELK</sequence>
<feature type="coiled-coil region" evidence="1">
    <location>
        <begin position="105"/>
        <end position="139"/>
    </location>
</feature>
<evidence type="ECO:0000256" key="2">
    <source>
        <dbReference type="SAM" id="Phobius"/>
    </source>
</evidence>